<organism evidence="2 3">
    <name type="scientific">SAR86 cluster bacterium SAR86B</name>
    <dbReference type="NCBI Taxonomy" id="1123867"/>
    <lineage>
        <taxon>Bacteria</taxon>
        <taxon>Pseudomonadati</taxon>
        <taxon>Pseudomonadota</taxon>
        <taxon>Gammaproteobacteria</taxon>
        <taxon>SAR86 cluster</taxon>
    </lineage>
</organism>
<evidence type="ECO:0000313" key="3">
    <source>
        <dbReference type="Proteomes" id="UP000010116"/>
    </source>
</evidence>
<dbReference type="AlphaFoldDB" id="J4KSL7"/>
<proteinExistence type="predicted"/>
<sequence length="230" mass="26031">MILPYIAITILFLLPIIAFLFKQVTNLKGVVIGVTVFITSIVLLAYFSSFSFIGNYQISSLNNKIIQKILNNNEIEDDLFSEFDLLVPLEDQKIWLVKYLNKSISDKKIKSAESLIAFSEPFFKTNEEKLVFYNFYTMLRDLKFPISKEVALMVDLSSLDSLECSILESEIEVYINNGPEIPIASKKSSDLDKILLDSSHSLIPGFDLSSAYLNNEEMLLEAKILCENGA</sequence>
<dbReference type="HOGENOM" id="CLU_1065147_0_0_6"/>
<accession>J4KSL7</accession>
<keyword evidence="1" id="KW-0812">Transmembrane</keyword>
<reference evidence="2 3" key="1">
    <citation type="journal article" date="2012" name="ISME J.">
        <title>Genomic insights to SAR86, an abundant and uncultivated marine bacterial lineage.</title>
        <authorList>
            <person name="Dupont C.L."/>
            <person name="Rusch D.B."/>
            <person name="Yooseph S."/>
            <person name="Lombardo M.J."/>
            <person name="Richter R.A."/>
            <person name="Valas R."/>
            <person name="Novotny M."/>
            <person name="Yee-Greenbaum J."/>
            <person name="Selengut J.D."/>
            <person name="Haft D.H."/>
            <person name="Halpern A.L."/>
            <person name="Lasken R.S."/>
            <person name="Nealson K."/>
            <person name="Friedman R."/>
            <person name="Venter J.C."/>
        </authorList>
    </citation>
    <scope>NUCLEOTIDE SEQUENCE [LARGE SCALE GENOMIC DNA]</scope>
</reference>
<dbReference type="Proteomes" id="UP000010116">
    <property type="component" value="Unassembled WGS sequence"/>
</dbReference>
<gene>
    <name evidence="2" type="ORF">NT02SARS_0867</name>
</gene>
<feature type="transmembrane region" description="Helical" evidence="1">
    <location>
        <begin position="29"/>
        <end position="53"/>
    </location>
</feature>
<keyword evidence="1" id="KW-1133">Transmembrane helix</keyword>
<dbReference type="EMBL" id="JH611185">
    <property type="protein sequence ID" value="EJP72924.1"/>
    <property type="molecule type" value="Genomic_DNA"/>
</dbReference>
<protein>
    <submittedName>
        <fullName evidence="2">Uncharacterized protein</fullName>
    </submittedName>
</protein>
<keyword evidence="1" id="KW-0472">Membrane</keyword>
<evidence type="ECO:0000313" key="2">
    <source>
        <dbReference type="EMBL" id="EJP72924.1"/>
    </source>
</evidence>
<feature type="transmembrane region" description="Helical" evidence="1">
    <location>
        <begin position="6"/>
        <end position="22"/>
    </location>
</feature>
<name>J4KSL7_9GAMM</name>
<evidence type="ECO:0000256" key="1">
    <source>
        <dbReference type="SAM" id="Phobius"/>
    </source>
</evidence>